<evidence type="ECO:0000313" key="1">
    <source>
        <dbReference type="EMBL" id="PHV69408.1"/>
    </source>
</evidence>
<keyword evidence="2" id="KW-1185">Reference proteome</keyword>
<comment type="caution">
    <text evidence="1">The sequence shown here is derived from an EMBL/GenBank/DDBJ whole genome shotgun (WGS) entry which is preliminary data.</text>
</comment>
<evidence type="ECO:0000313" key="2">
    <source>
        <dbReference type="Proteomes" id="UP000224460"/>
    </source>
</evidence>
<dbReference type="EMBL" id="PEDL01000029">
    <property type="protein sequence ID" value="PHV69408.1"/>
    <property type="molecule type" value="Genomic_DNA"/>
</dbReference>
<dbReference type="Proteomes" id="UP000224460">
    <property type="component" value="Unassembled WGS sequence"/>
</dbReference>
<accession>A0AC61D861</accession>
<reference evidence="1" key="1">
    <citation type="submission" date="2017-10" db="EMBL/GenBank/DDBJ databases">
        <title>Genome sequence of cellulolytic Lachnospiraceae bacterium XHS1971 isolated from hotspring sediment.</title>
        <authorList>
            <person name="Vasudevan G."/>
            <person name="Joshi A.J."/>
            <person name="Hivarkar S."/>
            <person name="Lanjekar V.B."/>
            <person name="Dhakephalkar P.K."/>
            <person name="Dagar S."/>
        </authorList>
    </citation>
    <scope>NUCLEOTIDE SEQUENCE</scope>
    <source>
        <strain evidence="1">XHS1971</strain>
    </source>
</reference>
<name>A0AC61D861_9FIRM</name>
<sequence>MKRKHGIWFLIGICICTLGGCGSMNSYHTEEEKVREEKLVIGLSVDSFVIERWQRERDIFISKVQELGAEVNVQNANGDIDEQIAQIEYLIDKKVQVITVIPVDSRALTDVIKKAKSKGIKVIAYDRLIKDANVDLYISFDNKKVGELMAQNLVQTVPENGNVLMICGPLTDHNVLLMEEGFESVITKSNLNIIDKHYVEQWIPERAFAITNKYLQLSYKIDGIMGGNDAVAGQAIKALAERRLAGKVSVVGQDADVEACQRIVEGTQSMTVYKQVDELAKRAAEYAVKFAKGENVEILDTIFDGSFVVPYEKLEPIAVTKENMQEVIIDGGFHSQEDVYLNIPIK</sequence>
<gene>
    <name evidence="1" type="ORF">CS063_15825</name>
</gene>
<protein>
    <submittedName>
        <fullName evidence="1">LacI family transcriptional regulator</fullName>
    </submittedName>
</protein>
<organism evidence="1 2">
    <name type="scientific">Sporanaerobium hydrogeniformans</name>
    <dbReference type="NCBI Taxonomy" id="3072179"/>
    <lineage>
        <taxon>Bacteria</taxon>
        <taxon>Bacillati</taxon>
        <taxon>Bacillota</taxon>
        <taxon>Clostridia</taxon>
        <taxon>Lachnospirales</taxon>
        <taxon>Lachnospiraceae</taxon>
        <taxon>Sporanaerobium</taxon>
    </lineage>
</organism>
<proteinExistence type="predicted"/>